<gene>
    <name evidence="2" type="ORF">AYI70_g7019</name>
</gene>
<protein>
    <submittedName>
        <fullName evidence="2">Uncharacterized protein</fullName>
    </submittedName>
</protein>
<dbReference type="Proteomes" id="UP000187283">
    <property type="component" value="Unassembled WGS sequence"/>
</dbReference>
<evidence type="ECO:0000256" key="1">
    <source>
        <dbReference type="SAM" id="MobiDB-lite"/>
    </source>
</evidence>
<evidence type="ECO:0000313" key="2">
    <source>
        <dbReference type="EMBL" id="OMJ15804.1"/>
    </source>
</evidence>
<sequence length="321" mass="37017">MNNTISNRDGELNRVLDLLSKINGHKKQENIDSGHELAIPTYKHFEDHEIVINDESESETEDLIDEPARLKMTNINDRSLSDKKSMLPAEPIKFAFQNRNSLENSYFNHTGENLKSNAYSRVDSLILSSNRDSDDHLLNTNNNPESQFYKNETSTESSKELEKIKYIYDQIKISVQEESKLESLHEVVNESYKGCGIPEEISLFDEVLTESKRKFNGFESSITHTDTINDTYQIEYPNKRPNLLNFNDSITNKNDTCSNQEYTEVSNSIFSGEITNYDSEIEWTKFDSITPEVLIKLSEIMRNPLTVTKIRELKSQQDTDT</sequence>
<reference evidence="2 3" key="1">
    <citation type="submission" date="2017-01" db="EMBL/GenBank/DDBJ databases">
        <authorList>
            <person name="Mah S.A."/>
            <person name="Swanson W.J."/>
            <person name="Moy G.W."/>
            <person name="Vacquier V.D."/>
        </authorList>
    </citation>
    <scope>NUCLEOTIDE SEQUENCE [LARGE SCALE GENOMIC DNA]</scope>
    <source>
        <strain evidence="2 3">GSMNP</strain>
    </source>
</reference>
<keyword evidence="3" id="KW-1185">Reference proteome</keyword>
<feature type="compositionally biased region" description="Polar residues" evidence="1">
    <location>
        <begin position="138"/>
        <end position="149"/>
    </location>
</feature>
<accession>A0A1R1XMF0</accession>
<evidence type="ECO:0000313" key="3">
    <source>
        <dbReference type="Proteomes" id="UP000187283"/>
    </source>
</evidence>
<dbReference type="AlphaFoldDB" id="A0A1R1XMF0"/>
<organism evidence="2 3">
    <name type="scientific">Smittium culicis</name>
    <dbReference type="NCBI Taxonomy" id="133412"/>
    <lineage>
        <taxon>Eukaryota</taxon>
        <taxon>Fungi</taxon>
        <taxon>Fungi incertae sedis</taxon>
        <taxon>Zoopagomycota</taxon>
        <taxon>Kickxellomycotina</taxon>
        <taxon>Harpellomycetes</taxon>
        <taxon>Harpellales</taxon>
        <taxon>Legeriomycetaceae</taxon>
        <taxon>Smittium</taxon>
    </lineage>
</organism>
<dbReference type="EMBL" id="LSSN01002549">
    <property type="protein sequence ID" value="OMJ15804.1"/>
    <property type="molecule type" value="Genomic_DNA"/>
</dbReference>
<proteinExistence type="predicted"/>
<dbReference type="OrthoDB" id="10661478at2759"/>
<name>A0A1R1XMF0_9FUNG</name>
<comment type="caution">
    <text evidence="2">The sequence shown here is derived from an EMBL/GenBank/DDBJ whole genome shotgun (WGS) entry which is preliminary data.</text>
</comment>
<feature type="region of interest" description="Disordered" evidence="1">
    <location>
        <begin position="131"/>
        <end position="155"/>
    </location>
</feature>